<reference evidence="3 4" key="1">
    <citation type="submission" date="2019-06" db="EMBL/GenBank/DDBJ databases">
        <title>Whole genome shotgun sequence of Streptomyces spinoverrucosus NBRC 14228.</title>
        <authorList>
            <person name="Hosoyama A."/>
            <person name="Uohara A."/>
            <person name="Ohji S."/>
            <person name="Ichikawa N."/>
        </authorList>
    </citation>
    <scope>NUCLEOTIDE SEQUENCE [LARGE SCALE GENOMIC DNA]</scope>
    <source>
        <strain evidence="3 4">NBRC 14228</strain>
    </source>
</reference>
<keyword evidence="1" id="KW-0723">Serine/threonine-protein kinase</keyword>
<proteinExistence type="predicted"/>
<dbReference type="EMBL" id="BJND01000075">
    <property type="protein sequence ID" value="GEC09552.1"/>
    <property type="molecule type" value="Genomic_DNA"/>
</dbReference>
<dbReference type="AlphaFoldDB" id="A0A4Y3VRA4"/>
<dbReference type="Pfam" id="PF13581">
    <property type="entry name" value="HATPase_c_2"/>
    <property type="match status" value="1"/>
</dbReference>
<dbReference type="PANTHER" id="PTHR35526">
    <property type="entry name" value="ANTI-SIGMA-F FACTOR RSBW-RELATED"/>
    <property type="match status" value="1"/>
</dbReference>
<dbReference type="InterPro" id="IPR050267">
    <property type="entry name" value="Anti-sigma-factor_SerPK"/>
</dbReference>
<feature type="domain" description="Histidine kinase/HSP90-like ATPase" evidence="2">
    <location>
        <begin position="36"/>
        <end position="152"/>
    </location>
</feature>
<dbReference type="PANTHER" id="PTHR35526:SF3">
    <property type="entry name" value="ANTI-SIGMA-F FACTOR RSBW"/>
    <property type="match status" value="1"/>
</dbReference>
<dbReference type="SUPFAM" id="SSF55874">
    <property type="entry name" value="ATPase domain of HSP90 chaperone/DNA topoisomerase II/histidine kinase"/>
    <property type="match status" value="1"/>
</dbReference>
<dbReference type="RefSeq" id="WP_141314359.1">
    <property type="nucleotide sequence ID" value="NZ_BJND01000075.1"/>
</dbReference>
<dbReference type="GO" id="GO:0004674">
    <property type="term" value="F:protein serine/threonine kinase activity"/>
    <property type="evidence" value="ECO:0007669"/>
    <property type="project" value="UniProtKB-KW"/>
</dbReference>
<evidence type="ECO:0000313" key="3">
    <source>
        <dbReference type="EMBL" id="GEC09552.1"/>
    </source>
</evidence>
<sequence length="162" mass="16668">MINHQSHGVCSSSRPAGGTALAAGAQADAWRVSDGPQGLSQLRHSLEDILRTAGAAVGAIDAALLVTSELAGNALEHGTGPCQVQVLCDTDQSELLVEVADASTQRPVIGDTAPRGDDVPLAERGRGLLLVDHLARDWGVHCTDAGKTVWARLPLPSAGQAL</sequence>
<dbReference type="Proteomes" id="UP000317881">
    <property type="component" value="Unassembled WGS sequence"/>
</dbReference>
<organism evidence="3 4">
    <name type="scientific">Streptomyces spinoverrucosus</name>
    <dbReference type="NCBI Taxonomy" id="284043"/>
    <lineage>
        <taxon>Bacteria</taxon>
        <taxon>Bacillati</taxon>
        <taxon>Actinomycetota</taxon>
        <taxon>Actinomycetes</taxon>
        <taxon>Kitasatosporales</taxon>
        <taxon>Streptomycetaceae</taxon>
        <taxon>Streptomyces</taxon>
    </lineage>
</organism>
<evidence type="ECO:0000256" key="1">
    <source>
        <dbReference type="ARBA" id="ARBA00022527"/>
    </source>
</evidence>
<accession>A0A4Y3VRA4</accession>
<keyword evidence="4" id="KW-1185">Reference proteome</keyword>
<keyword evidence="1" id="KW-0808">Transferase</keyword>
<evidence type="ECO:0000313" key="4">
    <source>
        <dbReference type="Proteomes" id="UP000317881"/>
    </source>
</evidence>
<evidence type="ECO:0000259" key="2">
    <source>
        <dbReference type="Pfam" id="PF13581"/>
    </source>
</evidence>
<dbReference type="Gene3D" id="3.30.565.10">
    <property type="entry name" value="Histidine kinase-like ATPase, C-terminal domain"/>
    <property type="match status" value="1"/>
</dbReference>
<name>A0A4Y3VRA4_9ACTN</name>
<dbReference type="InterPro" id="IPR036890">
    <property type="entry name" value="HATPase_C_sf"/>
</dbReference>
<comment type="caution">
    <text evidence="3">The sequence shown here is derived from an EMBL/GenBank/DDBJ whole genome shotgun (WGS) entry which is preliminary data.</text>
</comment>
<dbReference type="CDD" id="cd16936">
    <property type="entry name" value="HATPase_RsbW-like"/>
    <property type="match status" value="1"/>
</dbReference>
<gene>
    <name evidence="3" type="ORF">SSP24_72070</name>
</gene>
<keyword evidence="1" id="KW-0418">Kinase</keyword>
<dbReference type="OrthoDB" id="4251531at2"/>
<dbReference type="InterPro" id="IPR003594">
    <property type="entry name" value="HATPase_dom"/>
</dbReference>
<protein>
    <recommendedName>
        <fullName evidence="2">Histidine kinase/HSP90-like ATPase domain-containing protein</fullName>
    </recommendedName>
</protein>